<evidence type="ECO:0000313" key="2">
    <source>
        <dbReference type="Proteomes" id="UP000036681"/>
    </source>
</evidence>
<sequence>MGRPPRSTRSHSHSCGWHFERAPGKPHKRVLWNYEVVELFFANAKNQYLEVEVGPHGHWLCILHDLHDGFRKPFNTGENLQLEVQNTFIGVETFNAYGIHGSGENRVYKALSPVTDGTFDKPDFHRLQFFKKVEVRRIIPEGFNDTFYDLKHGDLWEGM</sequence>
<reference evidence="3" key="1">
    <citation type="submission" date="2017-02" db="UniProtKB">
        <authorList>
            <consortium name="WormBaseParasite"/>
        </authorList>
    </citation>
    <scope>IDENTIFICATION</scope>
</reference>
<keyword evidence="2" id="KW-1185">Reference proteome</keyword>
<dbReference type="WBParaSite" id="ALUE_0000011001-mRNA-1">
    <property type="protein sequence ID" value="ALUE_0000011001-mRNA-1"/>
    <property type="gene ID" value="ALUE_0000011001"/>
</dbReference>
<organism evidence="2 3">
    <name type="scientific">Ascaris lumbricoides</name>
    <name type="common">Giant roundworm</name>
    <dbReference type="NCBI Taxonomy" id="6252"/>
    <lineage>
        <taxon>Eukaryota</taxon>
        <taxon>Metazoa</taxon>
        <taxon>Ecdysozoa</taxon>
        <taxon>Nematoda</taxon>
        <taxon>Chromadorea</taxon>
        <taxon>Rhabditida</taxon>
        <taxon>Spirurina</taxon>
        <taxon>Ascaridomorpha</taxon>
        <taxon>Ascaridoidea</taxon>
        <taxon>Ascarididae</taxon>
        <taxon>Ascaris</taxon>
    </lineage>
</organism>
<proteinExistence type="inferred from homology"/>
<name>A0A0M3HF15_ASCLU</name>
<accession>A0A0M3HF15</accession>
<dbReference type="PANTHER" id="PTHR31475">
    <property type="entry name" value="UPF0462 PROTEIN"/>
    <property type="match status" value="1"/>
</dbReference>
<dbReference type="Proteomes" id="UP000036681">
    <property type="component" value="Unplaced"/>
</dbReference>
<protein>
    <submittedName>
        <fullName evidence="3">DUF223 domain-containing protein</fullName>
    </submittedName>
</protein>
<dbReference type="AlphaFoldDB" id="A0A0M3HF15"/>
<evidence type="ECO:0000313" key="3">
    <source>
        <dbReference type="WBParaSite" id="ALUE_0000011001-mRNA-1"/>
    </source>
</evidence>
<dbReference type="PANTHER" id="PTHR31475:SF5">
    <property type="entry name" value="UPF0462 PROTEIN C4ORF33 HOMOLOG"/>
    <property type="match status" value="1"/>
</dbReference>
<evidence type="ECO:0000256" key="1">
    <source>
        <dbReference type="ARBA" id="ARBA00038085"/>
    </source>
</evidence>
<comment type="similarity">
    <text evidence="1">Belongs to the UPF0462 family.</text>
</comment>